<keyword evidence="6 7" id="KW-0503">Monooxygenase</keyword>
<organism evidence="9 10">
    <name type="scientific">Streptomyces yokosukanensis</name>
    <dbReference type="NCBI Taxonomy" id="67386"/>
    <lineage>
        <taxon>Bacteria</taxon>
        <taxon>Bacillati</taxon>
        <taxon>Actinomycetota</taxon>
        <taxon>Actinomycetes</taxon>
        <taxon>Kitasatosporales</taxon>
        <taxon>Streptomycetaceae</taxon>
        <taxon>Streptomyces</taxon>
    </lineage>
</organism>
<dbReference type="AlphaFoldDB" id="A0A101NW01"/>
<dbReference type="Proteomes" id="UP000053127">
    <property type="component" value="Unassembled WGS sequence"/>
</dbReference>
<evidence type="ECO:0000256" key="1">
    <source>
        <dbReference type="ARBA" id="ARBA00010617"/>
    </source>
</evidence>
<comment type="caution">
    <text evidence="9">The sequence shown here is derived from an EMBL/GenBank/DDBJ whole genome shotgun (WGS) entry which is preliminary data.</text>
</comment>
<dbReference type="InterPro" id="IPR036396">
    <property type="entry name" value="Cyt_P450_sf"/>
</dbReference>
<evidence type="ECO:0000256" key="6">
    <source>
        <dbReference type="ARBA" id="ARBA00023033"/>
    </source>
</evidence>
<evidence type="ECO:0000256" key="8">
    <source>
        <dbReference type="SAM" id="MobiDB-lite"/>
    </source>
</evidence>
<evidence type="ECO:0000256" key="5">
    <source>
        <dbReference type="ARBA" id="ARBA00023004"/>
    </source>
</evidence>
<dbReference type="PANTHER" id="PTHR46696">
    <property type="entry name" value="P450, PUTATIVE (EUROFUNG)-RELATED"/>
    <property type="match status" value="1"/>
</dbReference>
<comment type="similarity">
    <text evidence="1 7">Belongs to the cytochrome P450 family.</text>
</comment>
<keyword evidence="3 7" id="KW-0479">Metal-binding</keyword>
<keyword evidence="4 7" id="KW-0560">Oxidoreductase</keyword>
<keyword evidence="10" id="KW-1185">Reference proteome</keyword>
<dbReference type="GO" id="GO:0004497">
    <property type="term" value="F:monooxygenase activity"/>
    <property type="evidence" value="ECO:0007669"/>
    <property type="project" value="UniProtKB-KW"/>
</dbReference>
<evidence type="ECO:0000256" key="3">
    <source>
        <dbReference type="ARBA" id="ARBA00022723"/>
    </source>
</evidence>
<dbReference type="STRING" id="67386.AQI95_35005"/>
<dbReference type="InterPro" id="IPR017972">
    <property type="entry name" value="Cyt_P450_CS"/>
</dbReference>
<dbReference type="CDD" id="cd11030">
    <property type="entry name" value="CYP105-like"/>
    <property type="match status" value="1"/>
</dbReference>
<dbReference type="GO" id="GO:0020037">
    <property type="term" value="F:heme binding"/>
    <property type="evidence" value="ECO:0007669"/>
    <property type="project" value="InterPro"/>
</dbReference>
<dbReference type="InterPro" id="IPR001128">
    <property type="entry name" value="Cyt_P450"/>
</dbReference>
<sequence>MTHEVAFPQDRTCPYHPPAGYEPLREERPLTRVTLFDGRPAWAVTGHDVARRLLADPRLSSDRTHKDFPSPTARGATVRGQRLPLVGVDDPEHNAQRRKLIPSFSSKRITALRPRIQQTVDQLLDSLAEQGPPADLVTTFAFPLPAIVICALLGAPYADAGFFEEQSRRLTLGQRPEEVEQGRAELNDYFHKLVESQWQDPGDGLIGDLVREQRATGSGDRQELVMLASVLLVGGFETTANMISLGTFTLLQHPQKLAELLADQTLMPSVVDELLRFTSIADIMLRMATTDIEIAGHTIRAGDGIVFPLSLINRDADVYEEPDRLDWHRTVRHHVAFGFGIHQCLGQNLARAELEIALWTLFQRLPKLALAAPPHEIPFKPGSTIQGLIELPVTW</sequence>
<dbReference type="PANTHER" id="PTHR46696:SF1">
    <property type="entry name" value="CYTOCHROME P450 YJIB-RELATED"/>
    <property type="match status" value="1"/>
</dbReference>
<dbReference type="EMBL" id="LMWN01000053">
    <property type="protein sequence ID" value="KUN00337.1"/>
    <property type="molecule type" value="Genomic_DNA"/>
</dbReference>
<protein>
    <submittedName>
        <fullName evidence="9">Cytochrome</fullName>
    </submittedName>
</protein>
<reference evidence="9 10" key="1">
    <citation type="submission" date="2015-10" db="EMBL/GenBank/DDBJ databases">
        <title>Draft genome sequence of Streptomyces yokosukanensis DSM 40224, type strain for the species Streptomyces yokosukanensis.</title>
        <authorList>
            <person name="Ruckert C."/>
            <person name="Winkler A."/>
            <person name="Kalinowski J."/>
            <person name="Kampfer P."/>
            <person name="Glaeser S."/>
        </authorList>
    </citation>
    <scope>NUCLEOTIDE SEQUENCE [LARGE SCALE GENOMIC DNA]</scope>
    <source>
        <strain evidence="9 10">DSM 40224</strain>
    </source>
</reference>
<dbReference type="PRINTS" id="PR00385">
    <property type="entry name" value="P450"/>
</dbReference>
<dbReference type="GO" id="GO:0005506">
    <property type="term" value="F:iron ion binding"/>
    <property type="evidence" value="ECO:0007669"/>
    <property type="project" value="InterPro"/>
</dbReference>
<proteinExistence type="inferred from homology"/>
<dbReference type="GO" id="GO:0016705">
    <property type="term" value="F:oxidoreductase activity, acting on paired donors, with incorporation or reduction of molecular oxygen"/>
    <property type="evidence" value="ECO:0007669"/>
    <property type="project" value="InterPro"/>
</dbReference>
<dbReference type="PRINTS" id="PR00359">
    <property type="entry name" value="BP450"/>
</dbReference>
<dbReference type="RefSeq" id="WP_067133575.1">
    <property type="nucleotide sequence ID" value="NZ_JBFACD010000066.1"/>
</dbReference>
<keyword evidence="5 7" id="KW-0408">Iron</keyword>
<evidence type="ECO:0000313" key="9">
    <source>
        <dbReference type="EMBL" id="KUN00337.1"/>
    </source>
</evidence>
<keyword evidence="2 7" id="KW-0349">Heme</keyword>
<name>A0A101NW01_9ACTN</name>
<dbReference type="Gene3D" id="1.10.630.10">
    <property type="entry name" value="Cytochrome P450"/>
    <property type="match status" value="1"/>
</dbReference>
<dbReference type="Pfam" id="PF00067">
    <property type="entry name" value="p450"/>
    <property type="match status" value="1"/>
</dbReference>
<dbReference type="PROSITE" id="PS00086">
    <property type="entry name" value="CYTOCHROME_P450"/>
    <property type="match status" value="1"/>
</dbReference>
<dbReference type="OrthoDB" id="3664945at2"/>
<evidence type="ECO:0000256" key="7">
    <source>
        <dbReference type="RuleBase" id="RU000461"/>
    </source>
</evidence>
<evidence type="ECO:0000256" key="4">
    <source>
        <dbReference type="ARBA" id="ARBA00023002"/>
    </source>
</evidence>
<accession>A0A101NW01</accession>
<dbReference type="InterPro" id="IPR002397">
    <property type="entry name" value="Cyt_P450_B"/>
</dbReference>
<dbReference type="SUPFAM" id="SSF48264">
    <property type="entry name" value="Cytochrome P450"/>
    <property type="match status" value="1"/>
</dbReference>
<gene>
    <name evidence="9" type="ORF">AQI95_35005</name>
</gene>
<evidence type="ECO:0000256" key="2">
    <source>
        <dbReference type="ARBA" id="ARBA00022617"/>
    </source>
</evidence>
<evidence type="ECO:0000313" key="10">
    <source>
        <dbReference type="Proteomes" id="UP000053127"/>
    </source>
</evidence>
<feature type="region of interest" description="Disordered" evidence="8">
    <location>
        <begin position="60"/>
        <end position="81"/>
    </location>
</feature>
<dbReference type="FunFam" id="1.10.630.10:FF:000018">
    <property type="entry name" value="Cytochrome P450 monooxygenase"/>
    <property type="match status" value="1"/>
</dbReference>